<feature type="chain" id="PRO_5004478521" description="Ice-binding protein C-terminal domain-containing protein" evidence="1">
    <location>
        <begin position="24"/>
        <end position="213"/>
    </location>
</feature>
<comment type="caution">
    <text evidence="3">The sequence shown here is derived from an EMBL/GenBank/DDBJ whole genome shotgun (WGS) entry which is preliminary data.</text>
</comment>
<organism evidence="3 4">
    <name type="scientific">Agarivorans albus MKT 106</name>
    <dbReference type="NCBI Taxonomy" id="1331007"/>
    <lineage>
        <taxon>Bacteria</taxon>
        <taxon>Pseudomonadati</taxon>
        <taxon>Pseudomonadota</taxon>
        <taxon>Gammaproteobacteria</taxon>
        <taxon>Alteromonadales</taxon>
        <taxon>Alteromonadaceae</taxon>
        <taxon>Agarivorans</taxon>
    </lineage>
</organism>
<dbReference type="SUPFAM" id="SSF49785">
    <property type="entry name" value="Galactose-binding domain-like"/>
    <property type="match status" value="1"/>
</dbReference>
<proteinExistence type="predicted"/>
<accession>R9PTD1</accession>
<name>R9PTD1_AGAAL</name>
<dbReference type="NCBIfam" id="TIGR02595">
    <property type="entry name" value="PEP_CTERM"/>
    <property type="match status" value="1"/>
</dbReference>
<evidence type="ECO:0000313" key="4">
    <source>
        <dbReference type="Proteomes" id="UP000014461"/>
    </source>
</evidence>
<evidence type="ECO:0000259" key="2">
    <source>
        <dbReference type="Pfam" id="PF07589"/>
    </source>
</evidence>
<dbReference type="Proteomes" id="UP000014461">
    <property type="component" value="Unassembled WGS sequence"/>
</dbReference>
<protein>
    <recommendedName>
        <fullName evidence="2">Ice-binding protein C-terminal domain-containing protein</fullName>
    </recommendedName>
</protein>
<gene>
    <name evidence="3" type="ORF">AALB_2291</name>
</gene>
<keyword evidence="4" id="KW-1185">Reference proteome</keyword>
<dbReference type="EMBL" id="BARX01000014">
    <property type="protein sequence ID" value="GAD02211.1"/>
    <property type="molecule type" value="Genomic_DNA"/>
</dbReference>
<evidence type="ECO:0000256" key="1">
    <source>
        <dbReference type="SAM" id="SignalP"/>
    </source>
</evidence>
<feature type="signal peptide" evidence="1">
    <location>
        <begin position="1"/>
        <end position="23"/>
    </location>
</feature>
<feature type="domain" description="Ice-binding protein C-terminal" evidence="2">
    <location>
        <begin position="189"/>
        <end position="211"/>
    </location>
</feature>
<keyword evidence="1" id="KW-0732">Signal</keyword>
<reference evidence="3" key="1">
    <citation type="journal article" date="2013" name="Genome Announc.">
        <title>Draft Genome Sequence of Agarivorans albus Strain MKT 106T, an Agarolytic Marine Bacterium.</title>
        <authorList>
            <person name="Yasuike M."/>
            <person name="Nakamura Y."/>
            <person name="Kai W."/>
            <person name="Fujiwara A."/>
            <person name="Fukui Y."/>
            <person name="Satomi M."/>
            <person name="Sano M."/>
        </authorList>
    </citation>
    <scope>NUCLEOTIDE SEQUENCE [LARGE SCALE GENOMIC DNA]</scope>
</reference>
<dbReference type="RefSeq" id="WP_016401979.1">
    <property type="nucleotide sequence ID" value="NZ_BARX01000014.1"/>
</dbReference>
<dbReference type="OrthoDB" id="6384923at2"/>
<dbReference type="AlphaFoldDB" id="R9PTD1"/>
<dbReference type="Pfam" id="PF07589">
    <property type="entry name" value="PEP-CTERM"/>
    <property type="match status" value="1"/>
</dbReference>
<sequence length="213" mass="23125">MKKAKLILCSLVFGLLTNLSAQAGVILSAVDVSTNMGTRFAGDINNTIDQSGLNSTFVSGVTDFDTYNPSSQSVINTAPHQWWGATDTLGYTDFDLGAVYNLHRFALWNANFIFGVKDFRVLIDDNAAFSSALDLGSFTANFDQATGQVFDLLDGVGRYVRIEHLSVHSNSSNINEVAFDVSSFSPVTSVPEPSTLAIFGLAFAGLMFRRKQR</sequence>
<dbReference type="Gene3D" id="2.60.120.260">
    <property type="entry name" value="Galactose-binding domain-like"/>
    <property type="match status" value="1"/>
</dbReference>
<dbReference type="InterPro" id="IPR013424">
    <property type="entry name" value="Ice-binding_C"/>
</dbReference>
<evidence type="ECO:0000313" key="3">
    <source>
        <dbReference type="EMBL" id="GAD02211.1"/>
    </source>
</evidence>
<dbReference type="InterPro" id="IPR008979">
    <property type="entry name" value="Galactose-bd-like_sf"/>
</dbReference>